<name>A0A8D5UGK7_9BACL</name>
<protein>
    <submittedName>
        <fullName evidence="2">Uncharacterized protein</fullName>
    </submittedName>
</protein>
<proteinExistence type="predicted"/>
<dbReference type="RefSeq" id="WP_212774969.1">
    <property type="nucleotide sequence ID" value="NZ_AP024601.1"/>
</dbReference>
<evidence type="ECO:0000256" key="1">
    <source>
        <dbReference type="SAM" id="Phobius"/>
    </source>
</evidence>
<organism evidence="2 3">
    <name type="scientific">Polycladomyces abyssicola</name>
    <dbReference type="NCBI Taxonomy" id="1125966"/>
    <lineage>
        <taxon>Bacteria</taxon>
        <taxon>Bacillati</taxon>
        <taxon>Bacillota</taxon>
        <taxon>Bacilli</taxon>
        <taxon>Bacillales</taxon>
        <taxon>Thermoactinomycetaceae</taxon>
        <taxon>Polycladomyces</taxon>
    </lineage>
</organism>
<keyword evidence="1" id="KW-0812">Transmembrane</keyword>
<keyword evidence="1" id="KW-1133">Transmembrane helix</keyword>
<dbReference type="EMBL" id="AP024601">
    <property type="protein sequence ID" value="BCU81803.1"/>
    <property type="molecule type" value="Genomic_DNA"/>
</dbReference>
<dbReference type="AlphaFoldDB" id="A0A8D5UGK7"/>
<sequence>MKEKPHMWVMEAVFAIGMLLLLKKWVFPFLIWQWFGSGDSASNMLIGTHIAVAVVTVMVYVGLGSVSNQVYGLSLASVLAMDTLLHAVFFVPLLPWTATIRESWTGLLGDGVHLFLPDIRLSSLATWMVCTGLMTIGRVLRVRETEEVEKHHKRFQIAIDSLPANEENRFWSKRM</sequence>
<evidence type="ECO:0000313" key="3">
    <source>
        <dbReference type="Proteomes" id="UP000677436"/>
    </source>
</evidence>
<keyword evidence="3" id="KW-1185">Reference proteome</keyword>
<accession>A0A8D5UGK7</accession>
<reference evidence="2" key="1">
    <citation type="journal article" date="2013" name="Int. J. Syst. Evol. Microbiol.">
        <title>Polycladomyces abyssicola gen. nov., sp. nov., a thermophilic filamentous bacterium isolated from hemipelagic sediment.</title>
        <authorList>
            <person name="Tsubouchi T."/>
            <person name="Shimane Y."/>
            <person name="Mori K."/>
            <person name="Usui K."/>
            <person name="Hiraki T."/>
            <person name="Tame A."/>
            <person name="Uematsu K."/>
            <person name="Maruyama T."/>
            <person name="Hatada Y."/>
        </authorList>
    </citation>
    <scope>NUCLEOTIDE SEQUENCE</scope>
    <source>
        <strain evidence="2">JIR-001</strain>
    </source>
</reference>
<feature type="transmembrane region" description="Helical" evidence="1">
    <location>
        <begin position="114"/>
        <end position="136"/>
    </location>
</feature>
<keyword evidence="1" id="KW-0472">Membrane</keyword>
<dbReference type="Proteomes" id="UP000677436">
    <property type="component" value="Chromosome"/>
</dbReference>
<evidence type="ECO:0000313" key="2">
    <source>
        <dbReference type="EMBL" id="BCU81803.1"/>
    </source>
</evidence>
<gene>
    <name evidence="2" type="ORF">JIR001_15860</name>
</gene>
<reference evidence="2" key="2">
    <citation type="journal article" date="2021" name="Microbiol. Resour. Announc.">
        <title>Complete Genome Sequence of Polycladomyces abyssicola JIR-001T, Isolated from Hemipelagic Sediment in Deep Seawater.</title>
        <authorList>
            <person name="Tsubouchi T."/>
            <person name="Kaneko Y."/>
        </authorList>
    </citation>
    <scope>NUCLEOTIDE SEQUENCE</scope>
    <source>
        <strain evidence="2">JIR-001</strain>
    </source>
</reference>
<feature type="transmembrane region" description="Helical" evidence="1">
    <location>
        <begin position="70"/>
        <end position="94"/>
    </location>
</feature>
<feature type="transmembrane region" description="Helical" evidence="1">
    <location>
        <begin position="41"/>
        <end position="63"/>
    </location>
</feature>
<dbReference type="KEGG" id="pabs:JIR001_15860"/>
<feature type="transmembrane region" description="Helical" evidence="1">
    <location>
        <begin position="12"/>
        <end position="35"/>
    </location>
</feature>